<dbReference type="AlphaFoldDB" id="A0AAN7FC22"/>
<evidence type="ECO:0000259" key="1">
    <source>
        <dbReference type="PROSITE" id="PS50181"/>
    </source>
</evidence>
<dbReference type="Pfam" id="PF00646">
    <property type="entry name" value="F-box"/>
    <property type="match status" value="1"/>
</dbReference>
<feature type="domain" description="F-box" evidence="1">
    <location>
        <begin position="26"/>
        <end position="74"/>
    </location>
</feature>
<comment type="caution">
    <text evidence="2">The sequence shown here is derived from an EMBL/GenBank/DDBJ whole genome shotgun (WGS) entry which is preliminary data.</text>
</comment>
<dbReference type="InterPro" id="IPR032675">
    <property type="entry name" value="LRR_dom_sf"/>
</dbReference>
<dbReference type="InterPro" id="IPR001810">
    <property type="entry name" value="F-box_dom"/>
</dbReference>
<keyword evidence="3" id="KW-1185">Reference proteome</keyword>
<dbReference type="SUPFAM" id="SSF81383">
    <property type="entry name" value="F-box domain"/>
    <property type="match status" value="1"/>
</dbReference>
<dbReference type="SUPFAM" id="SSF52047">
    <property type="entry name" value="RNI-like"/>
    <property type="match status" value="1"/>
</dbReference>
<gene>
    <name evidence="2" type="ORF">RGQ29_019308</name>
</gene>
<dbReference type="SMART" id="SM00579">
    <property type="entry name" value="FBD"/>
    <property type="match status" value="1"/>
</dbReference>
<evidence type="ECO:0000313" key="3">
    <source>
        <dbReference type="Proteomes" id="UP001324115"/>
    </source>
</evidence>
<evidence type="ECO:0000313" key="2">
    <source>
        <dbReference type="EMBL" id="KAK4588260.1"/>
    </source>
</evidence>
<dbReference type="InterPro" id="IPR036047">
    <property type="entry name" value="F-box-like_dom_sf"/>
</dbReference>
<dbReference type="Proteomes" id="UP001324115">
    <property type="component" value="Unassembled WGS sequence"/>
</dbReference>
<dbReference type="Pfam" id="PF08387">
    <property type="entry name" value="FBD"/>
    <property type="match status" value="1"/>
</dbReference>
<accession>A0AAN7FC22</accession>
<reference evidence="2 3" key="1">
    <citation type="journal article" date="2023" name="G3 (Bethesda)">
        <title>A haplotype-resolved chromosome-scale genome for Quercus rubra L. provides insights into the genetics of adaptive traits for red oak species.</title>
        <authorList>
            <person name="Kapoor B."/>
            <person name="Jenkins J."/>
            <person name="Schmutz J."/>
            <person name="Zhebentyayeva T."/>
            <person name="Kuelheim C."/>
            <person name="Coggeshall M."/>
            <person name="Heim C."/>
            <person name="Lasky J.R."/>
            <person name="Leites L."/>
            <person name="Islam-Faridi N."/>
            <person name="Romero-Severson J."/>
            <person name="DeLeo V.L."/>
            <person name="Lucas S.M."/>
            <person name="Lazic D."/>
            <person name="Gailing O."/>
            <person name="Carlson J."/>
            <person name="Staton M."/>
        </authorList>
    </citation>
    <scope>NUCLEOTIDE SEQUENCE [LARGE SCALE GENOMIC DNA]</scope>
    <source>
        <strain evidence="2">Pseudo-F2</strain>
    </source>
</reference>
<dbReference type="Gene3D" id="3.80.10.10">
    <property type="entry name" value="Ribonuclease Inhibitor"/>
    <property type="match status" value="1"/>
</dbReference>
<name>A0AAN7FC22_QUERU</name>
<dbReference type="PANTHER" id="PTHR31900:SF30">
    <property type="entry name" value="SUPERFAMILY PROTEIN, PUTATIVE-RELATED"/>
    <property type="match status" value="1"/>
</dbReference>
<organism evidence="2 3">
    <name type="scientific">Quercus rubra</name>
    <name type="common">Northern red oak</name>
    <name type="synonym">Quercus borealis</name>
    <dbReference type="NCBI Taxonomy" id="3512"/>
    <lineage>
        <taxon>Eukaryota</taxon>
        <taxon>Viridiplantae</taxon>
        <taxon>Streptophyta</taxon>
        <taxon>Embryophyta</taxon>
        <taxon>Tracheophyta</taxon>
        <taxon>Spermatophyta</taxon>
        <taxon>Magnoliopsida</taxon>
        <taxon>eudicotyledons</taxon>
        <taxon>Gunneridae</taxon>
        <taxon>Pentapetalae</taxon>
        <taxon>rosids</taxon>
        <taxon>fabids</taxon>
        <taxon>Fagales</taxon>
        <taxon>Fagaceae</taxon>
        <taxon>Quercus</taxon>
    </lineage>
</organism>
<dbReference type="InterPro" id="IPR050232">
    <property type="entry name" value="FBL13/AtMIF1-like"/>
</dbReference>
<sequence length="437" mass="50567">MDESGLTQQPKKQKLNEELDIVDRNIKCLNNLPEEILRYILSLLPTRDAIRTSILCKRILFMNYVERVLLLRDSTDIKRFSLSCQVLYDACHVSAWISTAVRRNVQKLYLSLYHFEEPFSLPPSLFKCMTLTELELEIYGIPKLPPTICFTNLKSLTIRYVTFSDEYLTQKLFSGLPILEELELEYCKWVNIKVVSISAPKLLYIGITEDTENQNDEKGCQVMISGVSLNIFYYSGEFYNEYRVYNSSSLRQRQVAHRMYILLTGFYRVKELILADSALKKVILSNNPSIEVVELLPHMPVFKNLEHLAFDESLVNLDSVALLKILQKSPCLKTMEFYGEINLSSDYERNDRILDPVPPCFLSQLNCIEVCNYEGDEKELSAVKILLKNAVVLDKMVITCSHHFAKDFEKLKKVHEQLLKLPRGSKHCELVFDLNLS</sequence>
<dbReference type="InterPro" id="IPR055411">
    <property type="entry name" value="LRR_FXL15/At3g58940/PEG3-like"/>
</dbReference>
<proteinExistence type="predicted"/>
<dbReference type="PROSITE" id="PS50181">
    <property type="entry name" value="FBOX"/>
    <property type="match status" value="1"/>
</dbReference>
<dbReference type="Pfam" id="PF24758">
    <property type="entry name" value="LRR_At5g56370"/>
    <property type="match status" value="1"/>
</dbReference>
<dbReference type="PANTHER" id="PTHR31900">
    <property type="entry name" value="F-BOX/RNI SUPERFAMILY PROTEIN-RELATED"/>
    <property type="match status" value="1"/>
</dbReference>
<protein>
    <recommendedName>
        <fullName evidence="1">F-box domain-containing protein</fullName>
    </recommendedName>
</protein>
<dbReference type="EMBL" id="JAXUIC010000005">
    <property type="protein sequence ID" value="KAK4588260.1"/>
    <property type="molecule type" value="Genomic_DNA"/>
</dbReference>
<dbReference type="InterPro" id="IPR006566">
    <property type="entry name" value="FBD"/>
</dbReference>